<protein>
    <recommendedName>
        <fullName evidence="9">L-ascorbate oxidase homolog</fullName>
    </recommendedName>
</protein>
<dbReference type="KEGG" id="cit:102619158"/>
<keyword evidence="3" id="KW-0732">Signal</keyword>
<dbReference type="AlphaFoldDB" id="A0A067EH85"/>
<dbReference type="Pfam" id="PF07731">
    <property type="entry name" value="Cu-oxidase_2"/>
    <property type="match status" value="1"/>
</dbReference>
<dbReference type="InterPro" id="IPR011707">
    <property type="entry name" value="Cu-oxidase-like_N"/>
</dbReference>
<dbReference type="GO" id="GO:0016491">
    <property type="term" value="F:oxidoreductase activity"/>
    <property type="evidence" value="ECO:0000318"/>
    <property type="project" value="GO_Central"/>
</dbReference>
<evidence type="ECO:0000256" key="2">
    <source>
        <dbReference type="ARBA" id="ARBA00023180"/>
    </source>
</evidence>
<dbReference type="GO" id="GO:0005507">
    <property type="term" value="F:copper ion binding"/>
    <property type="evidence" value="ECO:0007669"/>
    <property type="project" value="InterPro"/>
</dbReference>
<dbReference type="SMR" id="A0A067EH85"/>
<organism evidence="7 8">
    <name type="scientific">Citrus sinensis</name>
    <name type="common">Sweet orange</name>
    <name type="synonym">Citrus aurantium var. sinensis</name>
    <dbReference type="NCBI Taxonomy" id="2711"/>
    <lineage>
        <taxon>Eukaryota</taxon>
        <taxon>Viridiplantae</taxon>
        <taxon>Streptophyta</taxon>
        <taxon>Embryophyta</taxon>
        <taxon>Tracheophyta</taxon>
        <taxon>Spermatophyta</taxon>
        <taxon>Magnoliopsida</taxon>
        <taxon>eudicotyledons</taxon>
        <taxon>Gunneridae</taxon>
        <taxon>Pentapetalae</taxon>
        <taxon>rosids</taxon>
        <taxon>malvids</taxon>
        <taxon>Sapindales</taxon>
        <taxon>Rutaceae</taxon>
        <taxon>Aurantioideae</taxon>
        <taxon>Citrus</taxon>
    </lineage>
</organism>
<dbReference type="EMBL" id="KK784995">
    <property type="protein sequence ID" value="KDO54549.1"/>
    <property type="molecule type" value="Genomic_DNA"/>
</dbReference>
<evidence type="ECO:0000313" key="8">
    <source>
        <dbReference type="Proteomes" id="UP000027120"/>
    </source>
</evidence>
<dbReference type="InterPro" id="IPR001117">
    <property type="entry name" value="Cu-oxidase_2nd"/>
</dbReference>
<dbReference type="CDD" id="cd13846">
    <property type="entry name" value="CuRO_1_AAO_like_1"/>
    <property type="match status" value="1"/>
</dbReference>
<feature type="chain" id="PRO_5001639436" description="L-ascorbate oxidase homolog" evidence="3">
    <location>
        <begin position="25"/>
        <end position="561"/>
    </location>
</feature>
<dbReference type="PANTHER" id="PTHR11709:SF27">
    <property type="entry name" value="OS01G0816700 PROTEIN"/>
    <property type="match status" value="1"/>
</dbReference>
<dbReference type="InterPro" id="IPR011706">
    <property type="entry name" value="Cu-oxidase_C"/>
</dbReference>
<proteinExistence type="inferred from homology"/>
<evidence type="ECO:0008006" key="9">
    <source>
        <dbReference type="Google" id="ProtNLM"/>
    </source>
</evidence>
<dbReference type="eggNOG" id="KOG1263">
    <property type="taxonomic scope" value="Eukaryota"/>
</dbReference>
<dbReference type="PANTHER" id="PTHR11709">
    <property type="entry name" value="MULTI-COPPER OXIDASE"/>
    <property type="match status" value="1"/>
</dbReference>
<accession>A0A067EH85</accession>
<dbReference type="InterPro" id="IPR034273">
    <property type="entry name" value="CuRO_1_AAO-like"/>
</dbReference>
<dbReference type="SUPFAM" id="SSF49503">
    <property type="entry name" value="Cupredoxins"/>
    <property type="match status" value="3"/>
</dbReference>
<feature type="signal peptide" evidence="3">
    <location>
        <begin position="1"/>
        <end position="24"/>
    </location>
</feature>
<reference evidence="7 8" key="1">
    <citation type="submission" date="2014-04" db="EMBL/GenBank/DDBJ databases">
        <authorList>
            <consortium name="International Citrus Genome Consortium"/>
            <person name="Gmitter F."/>
            <person name="Chen C."/>
            <person name="Farmerie W."/>
            <person name="Harkins T."/>
            <person name="Desany B."/>
            <person name="Mohiuddin M."/>
            <person name="Kodira C."/>
            <person name="Borodovsky M."/>
            <person name="Lomsadze A."/>
            <person name="Burns P."/>
            <person name="Jenkins J."/>
            <person name="Prochnik S."/>
            <person name="Shu S."/>
            <person name="Chapman J."/>
            <person name="Pitluck S."/>
            <person name="Schmutz J."/>
            <person name="Rokhsar D."/>
        </authorList>
    </citation>
    <scope>NUCLEOTIDE SEQUENCE</scope>
</reference>
<dbReference type="OrthoDB" id="2121828at2759"/>
<evidence type="ECO:0000259" key="6">
    <source>
        <dbReference type="Pfam" id="PF07732"/>
    </source>
</evidence>
<dbReference type="Pfam" id="PF07732">
    <property type="entry name" value="Cu-oxidase_3"/>
    <property type="match status" value="1"/>
</dbReference>
<evidence type="ECO:0000256" key="1">
    <source>
        <dbReference type="ARBA" id="ARBA00010609"/>
    </source>
</evidence>
<dbReference type="Proteomes" id="UP000027120">
    <property type="component" value="Unassembled WGS sequence"/>
</dbReference>
<sequence>MVATRLMMLLICFLAAATSGLVEAGSPTFFFTWNVTYGTISPLGIPQQGILINGQFPGPNINSTTNDNLVINVFNKLDEPFLLTWPGIQHKKNSWQDGVLGTNCPIPPGKNYTYYLQVKDQIGSYIYHPSTGFHRAAGGFGGLCIHSRSVVPVPYNRFVEDDFTLLIGDWYTRSHVELGKQLDSGKLLGKPDGVLINGKSGRLDYDSDGKGDNEPLFTMKAGKVYKYRICNVGVKTSLNFRIQGHTMKLVEMEGSHVVQNEYESLDVHVGQCFTVLVTANQDPKDYYLIASTRFTRTVITTTAIVRYSDSKGLASPDLPKAPVGWDWSLNQFRSFRWNLTASAARPNPQGSFHYGGIPINRTIRLANTAHLVNGKVRFAVNGVSYVNSETPLKFAEYYGIPEEVFKYNVISDKPADEIENVTLQPNVMDATYKAFMEIVLENRQNTMQSWILDGYAFFAVGMEPGTWNPDKRKSYNLIDAVSRYTIQVFPNCWAAILVSMDNAGMWNLRSNIWERNYLGQQLYLSVRLHKRSLRDEYNMPDNALLCGIVANMSKPTPYSLQ</sequence>
<feature type="domain" description="Plastocyanin-like" evidence="5">
    <location>
        <begin position="411"/>
        <end position="527"/>
    </location>
</feature>
<evidence type="ECO:0000313" key="7">
    <source>
        <dbReference type="EMBL" id="KDO54549.1"/>
    </source>
</evidence>
<dbReference type="Pfam" id="PF00394">
    <property type="entry name" value="Cu-oxidase"/>
    <property type="match status" value="1"/>
</dbReference>
<name>A0A067EH85_CITSI</name>
<dbReference type="InterPro" id="IPR008972">
    <property type="entry name" value="Cupredoxin"/>
</dbReference>
<evidence type="ECO:0000259" key="5">
    <source>
        <dbReference type="Pfam" id="PF07731"/>
    </source>
</evidence>
<comment type="similarity">
    <text evidence="1">Belongs to the multicopper oxidase family.</text>
</comment>
<feature type="domain" description="Plastocyanin-like" evidence="4">
    <location>
        <begin position="162"/>
        <end position="309"/>
    </location>
</feature>
<dbReference type="InterPro" id="IPR045087">
    <property type="entry name" value="Cu-oxidase_fam"/>
</dbReference>
<keyword evidence="8" id="KW-1185">Reference proteome</keyword>
<evidence type="ECO:0000259" key="4">
    <source>
        <dbReference type="Pfam" id="PF00394"/>
    </source>
</evidence>
<dbReference type="STRING" id="2711.A0A067EH85"/>
<feature type="domain" description="Plastocyanin-like" evidence="6">
    <location>
        <begin position="34"/>
        <end position="148"/>
    </location>
</feature>
<keyword evidence="2" id="KW-0325">Glycoprotein</keyword>
<gene>
    <name evidence="7" type="ORF">CISIN_1g046746mg</name>
</gene>
<evidence type="ECO:0000256" key="3">
    <source>
        <dbReference type="SAM" id="SignalP"/>
    </source>
</evidence>
<dbReference type="PaxDb" id="2711-XP_006489004.1"/>
<dbReference type="Gene3D" id="2.60.40.420">
    <property type="entry name" value="Cupredoxins - blue copper proteins"/>
    <property type="match status" value="3"/>
</dbReference>